<dbReference type="InterPro" id="IPR000605">
    <property type="entry name" value="Helicase_SF3_ssDNA/RNA_vir"/>
</dbReference>
<dbReference type="Gene3D" id="3.40.1310.20">
    <property type="match status" value="1"/>
</dbReference>
<dbReference type="RefSeq" id="YP_009345107.1">
    <property type="nucleotide sequence ID" value="NC_033746.1"/>
</dbReference>
<dbReference type="OrthoDB" id="7622at10239"/>
<evidence type="ECO:0000313" key="3">
    <source>
        <dbReference type="EMBL" id="AQA27289.1"/>
    </source>
</evidence>
<proteinExistence type="predicted"/>
<name>A0A1P8YT73_9VIRU</name>
<organism evidence="3">
    <name type="scientific">Amphibola crenata associated bacilladnavirus 1</name>
    <dbReference type="NCBI Taxonomy" id="1941435"/>
    <lineage>
        <taxon>Viruses</taxon>
        <taxon>Monodnaviria</taxon>
        <taxon>Shotokuvirae</taxon>
        <taxon>Cressdnaviricota</taxon>
        <taxon>Arfiviricetes</taxon>
        <taxon>Baphyvirales</taxon>
        <taxon>Bacilladnaviridae</taxon>
        <taxon>Protobacilladnavirus</taxon>
        <taxon>Protobacilladnavirus mudflat</taxon>
    </lineage>
</organism>
<keyword evidence="4" id="KW-1185">Reference proteome</keyword>
<dbReference type="KEGG" id="vg:30999679"/>
<dbReference type="GeneID" id="30999679"/>
<feature type="domain" description="Helicase superfamily 3 single-stranded DNA/RNA virus" evidence="2">
    <location>
        <begin position="304"/>
        <end position="403"/>
    </location>
</feature>
<dbReference type="GO" id="GO:0003724">
    <property type="term" value="F:RNA helicase activity"/>
    <property type="evidence" value="ECO:0007669"/>
    <property type="project" value="InterPro"/>
</dbReference>
<evidence type="ECO:0000259" key="2">
    <source>
        <dbReference type="Pfam" id="PF00910"/>
    </source>
</evidence>
<keyword evidence="1" id="KW-1133">Transmembrane helix</keyword>
<accession>A0A1P8YT73</accession>
<sequence>MARSTILTYSPIIFLTLAMSSFMDSLIKRWQGGLSHHCKIMSVASISTMALDRLLDSQDSLVLPTLDGTIPAMVDTSEKEVDHNIDDATELTDYSEESNQRNKLGRCIVTLFPPDSEPKWLDPSTYYTDPASVVKIWVGQFEITPETNQIHAHIYIEFHHKKRPKFNLFVKMFTDVIGKHVNVKSPKKSNNTQRQGAVNYCMKDETRMPDHQPYLWPGNNPAVAFCQKSWDARTTKTSHNRPSREESVEEQRQWIESKPMHWTWDSIVHECEESKVLLATCSWGQKYHAGRHASTPRRTIRDVVIMYGAGGTGKTTLAHKWDVKEDEDFQQRYYRRNPDDGNFWGGGRTAYKGQRIVHFEEFCGQEPFHRIKEVCDIGKEGPSVNIKNSGTDLNHEVVLLTSNNHPAGWYRNLWAKEHKQFHPFWRRVTQVWFFPAEREDGTPNTPDEHNPPYMIDQTEEWTNMKGDYNACLKSAARHWPLPDLQYTSTDGLVHINDYHPPENKKRKFFNANT</sequence>
<keyword evidence="1" id="KW-0472">Membrane</keyword>
<dbReference type="Pfam" id="PF00910">
    <property type="entry name" value="RNA_helicase"/>
    <property type="match status" value="1"/>
</dbReference>
<dbReference type="Proteomes" id="UP000214348">
    <property type="component" value="Segment"/>
</dbReference>
<evidence type="ECO:0000256" key="1">
    <source>
        <dbReference type="SAM" id="Phobius"/>
    </source>
</evidence>
<feature type="transmembrane region" description="Helical" evidence="1">
    <location>
        <begin position="6"/>
        <end position="27"/>
    </location>
</feature>
<protein>
    <submittedName>
        <fullName evidence="3">Replication associated protein</fullName>
    </submittedName>
</protein>
<evidence type="ECO:0000313" key="4">
    <source>
        <dbReference type="Proteomes" id="UP000214348"/>
    </source>
</evidence>
<reference evidence="3" key="1">
    <citation type="submission" date="2016-12" db="EMBL/GenBank/DDBJ databases">
        <title>Identification of bacilladnaviruses in Amphibola crenata and benthic sediments in New Zealand.</title>
        <authorList>
            <person name="Varsani A."/>
            <person name="Kraberger S."/>
            <person name="Dayaram A."/>
            <person name="Goldstien S."/>
            <person name="Kazlauskas D."/>
            <person name="Krupovic M."/>
        </authorList>
    </citation>
    <scope>NUCLEOTIDE SEQUENCE [LARGE SCALE GENOMIC DNA]</scope>
    <source>
        <strain evidence="3">GaBacV1</strain>
    </source>
</reference>
<keyword evidence="1" id="KW-0812">Transmembrane</keyword>
<dbReference type="GO" id="GO:0003723">
    <property type="term" value="F:RNA binding"/>
    <property type="evidence" value="ECO:0007669"/>
    <property type="project" value="InterPro"/>
</dbReference>
<dbReference type="EMBL" id="KY405006">
    <property type="protein sequence ID" value="AQA27289.1"/>
    <property type="molecule type" value="Genomic_DNA"/>
</dbReference>